<proteinExistence type="predicted"/>
<reference evidence="2 3" key="1">
    <citation type="submission" date="2024-07" db="EMBL/GenBank/DDBJ databases">
        <title>Chromosome-level genome assembly of the water stick insect Ranatra chinensis (Heteroptera: Nepidae).</title>
        <authorList>
            <person name="Liu X."/>
        </authorList>
    </citation>
    <scope>NUCLEOTIDE SEQUENCE [LARGE SCALE GENOMIC DNA]</scope>
    <source>
        <strain evidence="2">Cailab_2021Rc</strain>
        <tissue evidence="2">Muscle</tissue>
    </source>
</reference>
<evidence type="ECO:0000256" key="1">
    <source>
        <dbReference type="SAM" id="MobiDB-lite"/>
    </source>
</evidence>
<dbReference type="Proteomes" id="UP001558652">
    <property type="component" value="Unassembled WGS sequence"/>
</dbReference>
<dbReference type="AlphaFoldDB" id="A0ABD0ZDV0"/>
<protein>
    <submittedName>
        <fullName evidence="2">Uncharacterized protein</fullName>
    </submittedName>
</protein>
<sequence length="151" mass="16872">MNLAKKFSKQLLLYYMAHPWVTVINVVQNSPEAFEVEERDLGGRPLRFPTWVNAPDLPSPGPPPSPGPRHPSDWGTCQIYLHHCRAPAPHETALHETAPHDNVPHSTATHDTALHYTSPHDTALLDTALHDTSPHRTARTALHRTSRHCNS</sequence>
<evidence type="ECO:0000313" key="3">
    <source>
        <dbReference type="Proteomes" id="UP001558652"/>
    </source>
</evidence>
<feature type="compositionally biased region" description="Pro residues" evidence="1">
    <location>
        <begin position="57"/>
        <end position="69"/>
    </location>
</feature>
<comment type="caution">
    <text evidence="2">The sequence shown here is derived from an EMBL/GenBank/DDBJ whole genome shotgun (WGS) entry which is preliminary data.</text>
</comment>
<name>A0ABD0ZDV0_9HEMI</name>
<dbReference type="EMBL" id="JBFDAA010000001">
    <property type="protein sequence ID" value="KAL1140473.1"/>
    <property type="molecule type" value="Genomic_DNA"/>
</dbReference>
<keyword evidence="3" id="KW-1185">Reference proteome</keyword>
<gene>
    <name evidence="2" type="ORF">AAG570_000405</name>
</gene>
<feature type="region of interest" description="Disordered" evidence="1">
    <location>
        <begin position="52"/>
        <end position="73"/>
    </location>
</feature>
<organism evidence="2 3">
    <name type="scientific">Ranatra chinensis</name>
    <dbReference type="NCBI Taxonomy" id="642074"/>
    <lineage>
        <taxon>Eukaryota</taxon>
        <taxon>Metazoa</taxon>
        <taxon>Ecdysozoa</taxon>
        <taxon>Arthropoda</taxon>
        <taxon>Hexapoda</taxon>
        <taxon>Insecta</taxon>
        <taxon>Pterygota</taxon>
        <taxon>Neoptera</taxon>
        <taxon>Paraneoptera</taxon>
        <taxon>Hemiptera</taxon>
        <taxon>Heteroptera</taxon>
        <taxon>Panheteroptera</taxon>
        <taxon>Nepomorpha</taxon>
        <taxon>Nepidae</taxon>
        <taxon>Ranatrinae</taxon>
        <taxon>Ranatra</taxon>
    </lineage>
</organism>
<accession>A0ABD0ZDV0</accession>
<evidence type="ECO:0000313" key="2">
    <source>
        <dbReference type="EMBL" id="KAL1140473.1"/>
    </source>
</evidence>